<sequence>MLFANMKCTYSGSILKKKKKKKKPEIKEVDEEQKGHEVSAPKFSSTGAFNVEESLPEKNPRYLEIHIHITCLVNSRITPNMDPYPYPSDIPIAMRPLTGAMTPCNANTSTCSILILPIIFICLIGSLIIGSGAILISTVPPNLPEDMATMSPMAVAMTKPLLSTIVLGAIFGTVVAGVIIWRRQAGYDGCGRFLKCHKIFGKTPEDHEDLEANRGSSSTPSLVHVHPYHSHDSSESFINDPESHSSGPYQQYPLHEAHSSMHNTSRDGHPSNSDGPVSYRYQGLDRATQTSHRSSDSGSYMSDLYDDDYEANSGSSLSSPSTPSDRAPLLQTTRRSPRYS</sequence>
<proteinExistence type="predicted"/>
<feature type="compositionally biased region" description="Low complexity" evidence="1">
    <location>
        <begin position="313"/>
        <end position="324"/>
    </location>
</feature>
<keyword evidence="2" id="KW-0472">Membrane</keyword>
<evidence type="ECO:0000256" key="2">
    <source>
        <dbReference type="SAM" id="Phobius"/>
    </source>
</evidence>
<protein>
    <submittedName>
        <fullName evidence="3">Uncharacterized protein</fullName>
    </submittedName>
</protein>
<dbReference type="EMBL" id="JAVLET010000019">
    <property type="protein sequence ID" value="KAL0465147.1"/>
    <property type="molecule type" value="Genomic_DNA"/>
</dbReference>
<keyword evidence="2" id="KW-0812">Transmembrane</keyword>
<keyword evidence="4" id="KW-1185">Reference proteome</keyword>
<gene>
    <name evidence="3" type="ORF">QR685DRAFT_539471</name>
</gene>
<name>A0ABR3CYK2_NEUIN</name>
<feature type="region of interest" description="Disordered" evidence="1">
    <location>
        <begin position="207"/>
        <end position="340"/>
    </location>
</feature>
<feature type="region of interest" description="Disordered" evidence="1">
    <location>
        <begin position="19"/>
        <end position="39"/>
    </location>
</feature>
<feature type="transmembrane region" description="Helical" evidence="2">
    <location>
        <begin position="160"/>
        <end position="181"/>
    </location>
</feature>
<feature type="transmembrane region" description="Helical" evidence="2">
    <location>
        <begin position="114"/>
        <end position="139"/>
    </location>
</feature>
<organism evidence="3 4">
    <name type="scientific">Neurospora intermedia</name>
    <dbReference type="NCBI Taxonomy" id="5142"/>
    <lineage>
        <taxon>Eukaryota</taxon>
        <taxon>Fungi</taxon>
        <taxon>Dikarya</taxon>
        <taxon>Ascomycota</taxon>
        <taxon>Pezizomycotina</taxon>
        <taxon>Sordariomycetes</taxon>
        <taxon>Sordariomycetidae</taxon>
        <taxon>Sordariales</taxon>
        <taxon>Sordariaceae</taxon>
        <taxon>Neurospora</taxon>
    </lineage>
</organism>
<evidence type="ECO:0000313" key="4">
    <source>
        <dbReference type="Proteomes" id="UP001451303"/>
    </source>
</evidence>
<accession>A0ABR3CYK2</accession>
<reference evidence="3 4" key="1">
    <citation type="submission" date="2023-09" db="EMBL/GenBank/DDBJ databases">
        <title>Multi-omics analysis of a traditional fermented food reveals byproduct-associated fungal strains for waste-to-food upcycling.</title>
        <authorList>
            <consortium name="Lawrence Berkeley National Laboratory"/>
            <person name="Rekdal V.M."/>
            <person name="Villalobos-Escobedo J.M."/>
            <person name="Rodriguez-Valeron N."/>
            <person name="Garcia M.O."/>
            <person name="Vasquez D.P."/>
            <person name="Damayanti I."/>
            <person name="Sorensen P.M."/>
            <person name="Baidoo E.E."/>
            <person name="De Carvalho A.C."/>
            <person name="Riley R."/>
            <person name="Lipzen A."/>
            <person name="He G."/>
            <person name="Yan M."/>
            <person name="Haridas S."/>
            <person name="Daum C."/>
            <person name="Yoshinaga Y."/>
            <person name="Ng V."/>
            <person name="Grigoriev I.V."/>
            <person name="Munk R."/>
            <person name="Nuraida L."/>
            <person name="Wijaya C.H."/>
            <person name="Morales P.-C."/>
            <person name="Keasling J.D."/>
        </authorList>
    </citation>
    <scope>NUCLEOTIDE SEQUENCE [LARGE SCALE GENOMIC DNA]</scope>
    <source>
        <strain evidence="3 4">FGSC 2613</strain>
    </source>
</reference>
<evidence type="ECO:0000256" key="1">
    <source>
        <dbReference type="SAM" id="MobiDB-lite"/>
    </source>
</evidence>
<keyword evidence="2" id="KW-1133">Transmembrane helix</keyword>
<evidence type="ECO:0000313" key="3">
    <source>
        <dbReference type="EMBL" id="KAL0465147.1"/>
    </source>
</evidence>
<feature type="compositionally biased region" description="Basic and acidic residues" evidence="1">
    <location>
        <begin position="255"/>
        <end position="269"/>
    </location>
</feature>
<comment type="caution">
    <text evidence="3">The sequence shown here is derived from an EMBL/GenBank/DDBJ whole genome shotgun (WGS) entry which is preliminary data.</text>
</comment>
<dbReference type="Proteomes" id="UP001451303">
    <property type="component" value="Unassembled WGS sequence"/>
</dbReference>
<feature type="compositionally biased region" description="Polar residues" evidence="1">
    <location>
        <begin position="287"/>
        <end position="300"/>
    </location>
</feature>